<evidence type="ECO:0000313" key="2">
    <source>
        <dbReference type="EMBL" id="KAK2020534.1"/>
    </source>
</evidence>
<dbReference type="Proteomes" id="UP001232148">
    <property type="component" value="Unassembled WGS sequence"/>
</dbReference>
<feature type="region of interest" description="Disordered" evidence="1">
    <location>
        <begin position="17"/>
        <end position="54"/>
    </location>
</feature>
<feature type="compositionally biased region" description="Pro residues" evidence="1">
    <location>
        <begin position="18"/>
        <end position="30"/>
    </location>
</feature>
<accession>A0AAD9LTC5</accession>
<evidence type="ECO:0000313" key="3">
    <source>
        <dbReference type="Proteomes" id="UP001232148"/>
    </source>
</evidence>
<evidence type="ECO:0000256" key="1">
    <source>
        <dbReference type="SAM" id="MobiDB-lite"/>
    </source>
</evidence>
<reference evidence="2" key="1">
    <citation type="submission" date="2021-06" db="EMBL/GenBank/DDBJ databases">
        <title>Comparative genomics, transcriptomics and evolutionary studies reveal genomic signatures of adaptation to plant cell wall in hemibiotrophic fungi.</title>
        <authorList>
            <consortium name="DOE Joint Genome Institute"/>
            <person name="Baroncelli R."/>
            <person name="Diaz J.F."/>
            <person name="Benocci T."/>
            <person name="Peng M."/>
            <person name="Battaglia E."/>
            <person name="Haridas S."/>
            <person name="Andreopoulos W."/>
            <person name="Labutti K."/>
            <person name="Pangilinan J."/>
            <person name="Floch G.L."/>
            <person name="Makela M.R."/>
            <person name="Henrissat B."/>
            <person name="Grigoriev I.V."/>
            <person name="Crouch J.A."/>
            <person name="De Vries R.P."/>
            <person name="Sukno S.A."/>
            <person name="Thon M.R."/>
        </authorList>
    </citation>
    <scope>NUCLEOTIDE SEQUENCE</scope>
    <source>
        <strain evidence="2">MAFF235873</strain>
    </source>
</reference>
<dbReference type="EMBL" id="MU843223">
    <property type="protein sequence ID" value="KAK2020534.1"/>
    <property type="molecule type" value="Genomic_DNA"/>
</dbReference>
<sequence length="75" mass="8444">MYMQVRTAQDSILRALPRPMPTLSDPPHPVPLSFARPMGGRPSISPAKLHSPHQPLTARVRHTHTHTHTRTGWLL</sequence>
<name>A0AAD9LTC5_9PEZI</name>
<gene>
    <name evidence="2" type="ORF">LX32DRAFT_315782</name>
</gene>
<proteinExistence type="predicted"/>
<dbReference type="AlphaFoldDB" id="A0AAD9LTC5"/>
<keyword evidence="3" id="KW-1185">Reference proteome</keyword>
<organism evidence="2 3">
    <name type="scientific">Colletotrichum zoysiae</name>
    <dbReference type="NCBI Taxonomy" id="1216348"/>
    <lineage>
        <taxon>Eukaryota</taxon>
        <taxon>Fungi</taxon>
        <taxon>Dikarya</taxon>
        <taxon>Ascomycota</taxon>
        <taxon>Pezizomycotina</taxon>
        <taxon>Sordariomycetes</taxon>
        <taxon>Hypocreomycetidae</taxon>
        <taxon>Glomerellales</taxon>
        <taxon>Glomerellaceae</taxon>
        <taxon>Colletotrichum</taxon>
        <taxon>Colletotrichum graminicola species complex</taxon>
    </lineage>
</organism>
<comment type="caution">
    <text evidence="2">The sequence shown here is derived from an EMBL/GenBank/DDBJ whole genome shotgun (WGS) entry which is preliminary data.</text>
</comment>
<protein>
    <submittedName>
        <fullName evidence="2">Uncharacterized protein</fullName>
    </submittedName>
</protein>